<dbReference type="InterPro" id="IPR041893">
    <property type="entry name" value="ArdA_dom3"/>
</dbReference>
<dbReference type="Pfam" id="PF07275">
    <property type="entry name" value="ArdA"/>
    <property type="match status" value="1"/>
</dbReference>
<evidence type="ECO:0000313" key="2">
    <source>
        <dbReference type="Proteomes" id="UP000008892"/>
    </source>
</evidence>
<dbReference type="RefSeq" id="YP_007004678.1">
    <property type="nucleotide sequence ID" value="NC_019504.1"/>
</dbReference>
<proteinExistence type="predicted"/>
<dbReference type="EMBL" id="HQ728264">
    <property type="protein sequence ID" value="AEJ81404.1"/>
    <property type="molecule type" value="Genomic_DNA"/>
</dbReference>
<evidence type="ECO:0000313" key="1">
    <source>
        <dbReference type="EMBL" id="AEJ81404.1"/>
    </source>
</evidence>
<organism evidence="1 2">
    <name type="scientific">Erwinia phage vB_EamM-Y2</name>
    <dbReference type="NCBI Taxonomy" id="1051676"/>
    <lineage>
        <taxon>Viruses</taxon>
        <taxon>Duplodnaviria</taxon>
        <taxon>Heunggongvirae</taxon>
        <taxon>Uroviricota</taxon>
        <taxon>Caudoviricetes</taxon>
        <taxon>Chaseviridae</taxon>
        <taxon>Cleopatravirinae</taxon>
        <taxon>Loessnervirus</taxon>
        <taxon>Loessnervirus Y2</taxon>
    </lineage>
</organism>
<reference evidence="1 2" key="1">
    <citation type="journal article" date="2011" name="Appl. Environ. Microbiol.">
        <title>Novel Virulent and Broad-Host-Range Erwinia amylovora Bacteriophages Reveal a High Degree of Mosaicism and a Relationship to Enterobacteriaceae Phages.</title>
        <authorList>
            <person name="Born Y."/>
            <person name="Fieseler L."/>
            <person name="Marazzi J."/>
            <person name="Lurz R."/>
            <person name="Duffy B."/>
            <person name="Loessner M.J."/>
        </authorList>
    </citation>
    <scope>NUCLEOTIDE SEQUENCE [LARGE SCALE GENOMIC DNA]</scope>
</reference>
<protein>
    <submittedName>
        <fullName evidence="1">Gp28</fullName>
    </submittedName>
</protein>
<dbReference type="KEGG" id="vg:14010459"/>
<sequence>MKEIFQNRPFMKVLDSEQIMDSFSITRKIEAVNHVRDICVRFYGLKSGTDIWLDAEQFISYGRNMAEFLELYCELDKEVAEQIANADYEVVAAEGICEICLTQPKGFDWEKYAEISNLRDSLDDEVIIAGVELEIPFDKIEEKYMGKYDSFLDFVTESFDDTDLPEIPERYHTYIDYEKIAVDWDASGDYANFNGYIFRS</sequence>
<name>G0YPX7_9CAUD</name>
<dbReference type="Gene3D" id="1.10.10.1190">
    <property type="entry name" value="Antirestriction protein ArdA, domain 3"/>
    <property type="match status" value="1"/>
</dbReference>
<keyword evidence="2" id="KW-1185">Reference proteome</keyword>
<dbReference type="GeneID" id="14010459"/>
<dbReference type="InterPro" id="IPR009899">
    <property type="entry name" value="ArdA"/>
</dbReference>
<accession>G0YPX7</accession>
<dbReference type="Proteomes" id="UP000008892">
    <property type="component" value="Segment"/>
</dbReference>
<dbReference type="OrthoDB" id="35457at10239"/>